<dbReference type="AlphaFoldDB" id="A0A1X2IB36"/>
<accession>A0A1X2IB36</accession>
<sequence>MIVIIIVVITVVVLLSLIIKRRSAPFPHLFIKPSSRIRIISITTFTITLTQSFDEAASVFLSADEDHGKFLSQRIPLHDMLRHYSFECYFVTLISMICAEIRMRKDQNHIVPKIWLLLLLLLLLRRCFY</sequence>
<evidence type="ECO:0000313" key="2">
    <source>
        <dbReference type="Proteomes" id="UP000193560"/>
    </source>
</evidence>
<protein>
    <submittedName>
        <fullName evidence="1">Uncharacterized protein</fullName>
    </submittedName>
</protein>
<reference evidence="1 2" key="1">
    <citation type="submission" date="2016-07" db="EMBL/GenBank/DDBJ databases">
        <title>Pervasive Adenine N6-methylation of Active Genes in Fungi.</title>
        <authorList>
            <consortium name="DOE Joint Genome Institute"/>
            <person name="Mondo S.J."/>
            <person name="Dannebaum R.O."/>
            <person name="Kuo R.C."/>
            <person name="Labutti K."/>
            <person name="Haridas S."/>
            <person name="Kuo A."/>
            <person name="Salamov A."/>
            <person name="Ahrendt S.R."/>
            <person name="Lipzen A."/>
            <person name="Sullivan W."/>
            <person name="Andreopoulos W.B."/>
            <person name="Clum A."/>
            <person name="Lindquist E."/>
            <person name="Daum C."/>
            <person name="Ramamoorthy G.K."/>
            <person name="Gryganskyi A."/>
            <person name="Culley D."/>
            <person name="Magnuson J.K."/>
            <person name="James T.Y."/>
            <person name="O'Malley M.A."/>
            <person name="Stajich J.E."/>
            <person name="Spatafora J.W."/>
            <person name="Visel A."/>
            <person name="Grigoriev I.V."/>
        </authorList>
    </citation>
    <scope>NUCLEOTIDE SEQUENCE [LARGE SCALE GENOMIC DNA]</scope>
    <source>
        <strain evidence="1 2">NRRL 1336</strain>
    </source>
</reference>
<gene>
    <name evidence="1" type="ORF">BCR42DRAFT_71996</name>
</gene>
<organism evidence="1 2">
    <name type="scientific">Absidia repens</name>
    <dbReference type="NCBI Taxonomy" id="90262"/>
    <lineage>
        <taxon>Eukaryota</taxon>
        <taxon>Fungi</taxon>
        <taxon>Fungi incertae sedis</taxon>
        <taxon>Mucoromycota</taxon>
        <taxon>Mucoromycotina</taxon>
        <taxon>Mucoromycetes</taxon>
        <taxon>Mucorales</taxon>
        <taxon>Cunninghamellaceae</taxon>
        <taxon>Absidia</taxon>
    </lineage>
</organism>
<dbReference type="EMBL" id="MCGE01000017">
    <property type="protein sequence ID" value="ORZ13147.1"/>
    <property type="molecule type" value="Genomic_DNA"/>
</dbReference>
<keyword evidence="2" id="KW-1185">Reference proteome</keyword>
<name>A0A1X2IB36_9FUNG</name>
<comment type="caution">
    <text evidence="1">The sequence shown here is derived from an EMBL/GenBank/DDBJ whole genome shotgun (WGS) entry which is preliminary data.</text>
</comment>
<proteinExistence type="predicted"/>
<dbReference type="Proteomes" id="UP000193560">
    <property type="component" value="Unassembled WGS sequence"/>
</dbReference>
<evidence type="ECO:0000313" key="1">
    <source>
        <dbReference type="EMBL" id="ORZ13147.1"/>
    </source>
</evidence>